<evidence type="ECO:0000256" key="1">
    <source>
        <dbReference type="ARBA" id="ARBA00022618"/>
    </source>
</evidence>
<evidence type="ECO:0000256" key="2">
    <source>
        <dbReference type="ARBA" id="ARBA00023127"/>
    </source>
</evidence>
<gene>
    <name evidence="6" type="ORF">C5167_025883</name>
</gene>
<dbReference type="SUPFAM" id="SSF47954">
    <property type="entry name" value="Cyclin-like"/>
    <property type="match status" value="2"/>
</dbReference>
<feature type="domain" description="Cyclin-like" evidence="5">
    <location>
        <begin position="15"/>
        <end position="99"/>
    </location>
</feature>
<keyword evidence="2 4" id="KW-0195">Cyclin</keyword>
<dbReference type="InterPro" id="IPR036915">
    <property type="entry name" value="Cyclin-like_sf"/>
</dbReference>
<evidence type="ECO:0000259" key="5">
    <source>
        <dbReference type="SMART" id="SM00385"/>
    </source>
</evidence>
<dbReference type="FunFam" id="1.10.472.10:FF:000001">
    <property type="entry name" value="G2/mitotic-specific cyclin"/>
    <property type="match status" value="1"/>
</dbReference>
<protein>
    <recommendedName>
        <fullName evidence="5">Cyclin-like domain-containing protein</fullName>
    </recommendedName>
</protein>
<dbReference type="InterPro" id="IPR006671">
    <property type="entry name" value="Cyclin_N"/>
</dbReference>
<dbReference type="OMA" id="FSINDWR"/>
<organism evidence="6 7">
    <name type="scientific">Papaver somniferum</name>
    <name type="common">Opium poppy</name>
    <dbReference type="NCBI Taxonomy" id="3469"/>
    <lineage>
        <taxon>Eukaryota</taxon>
        <taxon>Viridiplantae</taxon>
        <taxon>Streptophyta</taxon>
        <taxon>Embryophyta</taxon>
        <taxon>Tracheophyta</taxon>
        <taxon>Spermatophyta</taxon>
        <taxon>Magnoliopsida</taxon>
        <taxon>Ranunculales</taxon>
        <taxon>Papaveraceae</taxon>
        <taxon>Papaveroideae</taxon>
        <taxon>Papaver</taxon>
    </lineage>
</organism>
<keyword evidence="1" id="KW-0132">Cell division</keyword>
<reference evidence="6 7" key="1">
    <citation type="journal article" date="2018" name="Science">
        <title>The opium poppy genome and morphinan production.</title>
        <authorList>
            <person name="Guo L."/>
            <person name="Winzer T."/>
            <person name="Yang X."/>
            <person name="Li Y."/>
            <person name="Ning Z."/>
            <person name="He Z."/>
            <person name="Teodor R."/>
            <person name="Lu Y."/>
            <person name="Bowser T.A."/>
            <person name="Graham I.A."/>
            <person name="Ye K."/>
        </authorList>
    </citation>
    <scope>NUCLEOTIDE SEQUENCE [LARGE SCALE GENOMIC DNA]</scope>
    <source>
        <strain evidence="7">cv. HN1</strain>
        <tissue evidence="6">Leaves</tissue>
    </source>
</reference>
<dbReference type="Pfam" id="PF00134">
    <property type="entry name" value="Cyclin_N"/>
    <property type="match status" value="1"/>
</dbReference>
<dbReference type="Proteomes" id="UP000316621">
    <property type="component" value="Chromosome 5"/>
</dbReference>
<dbReference type="InterPro" id="IPR013763">
    <property type="entry name" value="Cyclin-like_dom"/>
</dbReference>
<dbReference type="GO" id="GO:0051301">
    <property type="term" value="P:cell division"/>
    <property type="evidence" value="ECO:0007669"/>
    <property type="project" value="UniProtKB-KW"/>
</dbReference>
<comment type="similarity">
    <text evidence="4">Belongs to the cyclin family.</text>
</comment>
<dbReference type="SMART" id="SM00385">
    <property type="entry name" value="CYCLIN"/>
    <property type="match status" value="1"/>
</dbReference>
<dbReference type="Gene3D" id="1.10.472.10">
    <property type="entry name" value="Cyclin-like"/>
    <property type="match status" value="2"/>
</dbReference>
<dbReference type="EMBL" id="CM010719">
    <property type="protein sequence ID" value="RZC64154.1"/>
    <property type="molecule type" value="Genomic_DNA"/>
</dbReference>
<evidence type="ECO:0000313" key="7">
    <source>
        <dbReference type="Proteomes" id="UP000316621"/>
    </source>
</evidence>
<keyword evidence="3" id="KW-0131">Cell cycle</keyword>
<evidence type="ECO:0000256" key="3">
    <source>
        <dbReference type="ARBA" id="ARBA00023306"/>
    </source>
</evidence>
<dbReference type="InterPro" id="IPR039361">
    <property type="entry name" value="Cyclin"/>
</dbReference>
<dbReference type="STRING" id="3469.A0A4Y7JSS0"/>
<dbReference type="PANTHER" id="PTHR10177">
    <property type="entry name" value="CYCLINS"/>
    <property type="match status" value="1"/>
</dbReference>
<sequence length="141" mass="15821">MQTEIDEAIRMGLVGCLLQFHIKLKLTTEVIFLAVHILDQYLSVNLVAGKEFPLVGLTALVLAGKYEEDSGIPVGDYVNVAEGVYSKKQILDMEKLILRKLGWTLAIPTTYHFLVRFIKAAEADKEMENTIIYFAKSGLMQ</sequence>
<evidence type="ECO:0000256" key="4">
    <source>
        <dbReference type="RuleBase" id="RU000383"/>
    </source>
</evidence>
<proteinExistence type="inferred from homology"/>
<name>A0A4Y7JSS0_PAPSO</name>
<dbReference type="AlphaFoldDB" id="A0A4Y7JSS0"/>
<evidence type="ECO:0000313" key="6">
    <source>
        <dbReference type="EMBL" id="RZC64154.1"/>
    </source>
</evidence>
<dbReference type="Gramene" id="RZC64154">
    <property type="protein sequence ID" value="RZC64154"/>
    <property type="gene ID" value="C5167_025883"/>
</dbReference>
<keyword evidence="7" id="KW-1185">Reference proteome</keyword>
<accession>A0A4Y7JSS0</accession>